<feature type="binding site" evidence="6">
    <location>
        <begin position="111"/>
        <end position="113"/>
    </location>
    <ligand>
        <name>S-adenosyl-L-methionine</name>
        <dbReference type="ChEBI" id="CHEBI:59789"/>
    </ligand>
</feature>
<feature type="binding site" evidence="6">
    <location>
        <position position="93"/>
    </location>
    <ligand>
        <name>S-adenosyl-L-methionine</name>
        <dbReference type="ChEBI" id="CHEBI:59789"/>
    </ligand>
</feature>
<accession>A0A977PWH7</accession>
<dbReference type="KEGG" id="wna:KA717_04360"/>
<dbReference type="PIRSF" id="PIRSF003078">
    <property type="entry name" value="GidB"/>
    <property type="match status" value="1"/>
</dbReference>
<evidence type="ECO:0000313" key="7">
    <source>
        <dbReference type="EMBL" id="UXE62096.1"/>
    </source>
</evidence>
<dbReference type="EMBL" id="CP073041">
    <property type="protein sequence ID" value="UXE62096.1"/>
    <property type="molecule type" value="Genomic_DNA"/>
</dbReference>
<dbReference type="Proteomes" id="UP001065613">
    <property type="component" value="Chromosome"/>
</dbReference>
<sequence>MNDNNLSISPLPLQLETWETSLGWQPQSQWPQFQHLYELILTGNQHLNLTRITEPLDFVEKHLWDSLAGLFLLPDISQLTQPQVIDIGTGAGFPGIPTAIAFPDWSITLLDSTRKKIQFIDELLTTLQITNAKTWLGRAETLSGDRHHRSHYDLALIRAVAQPAICAQYALPLVKLDGWVVLYRGQWEAAETEALLPIVEELGGKIETIKTIQTPWTSGIRNLIYLRKVKSTAVTLPRLKRKTI</sequence>
<keyword evidence="2 6" id="KW-0698">rRNA processing</keyword>
<keyword evidence="1 6" id="KW-0963">Cytoplasm</keyword>
<evidence type="ECO:0000256" key="4">
    <source>
        <dbReference type="ARBA" id="ARBA00022679"/>
    </source>
</evidence>
<dbReference type="HAMAP" id="MF_00074">
    <property type="entry name" value="16SrRNA_methyltr_G"/>
    <property type="match status" value="1"/>
</dbReference>
<dbReference type="PANTHER" id="PTHR31760:SF0">
    <property type="entry name" value="S-ADENOSYL-L-METHIONINE-DEPENDENT METHYLTRANSFERASES SUPERFAMILY PROTEIN"/>
    <property type="match status" value="1"/>
</dbReference>
<dbReference type="EC" id="2.1.1.-" evidence="6"/>
<evidence type="ECO:0000256" key="2">
    <source>
        <dbReference type="ARBA" id="ARBA00022552"/>
    </source>
</evidence>
<evidence type="ECO:0000256" key="1">
    <source>
        <dbReference type="ARBA" id="ARBA00022490"/>
    </source>
</evidence>
<evidence type="ECO:0000256" key="6">
    <source>
        <dbReference type="HAMAP-Rule" id="MF_00074"/>
    </source>
</evidence>
<comment type="function">
    <text evidence="6">Specifically methylates the N7 position of a guanine in 16S rRNA.</text>
</comment>
<keyword evidence="4 6" id="KW-0808">Transferase</keyword>
<feature type="binding site" evidence="6">
    <location>
        <position position="158"/>
    </location>
    <ligand>
        <name>S-adenosyl-L-methionine</name>
        <dbReference type="ChEBI" id="CHEBI:59789"/>
    </ligand>
</feature>
<name>A0A977PWH7_9CYAN</name>
<reference evidence="7" key="1">
    <citation type="submission" date="2021-04" db="EMBL/GenBank/DDBJ databases">
        <title>Genome sequence of Woronichinia naegeliana from Washington state freshwater lake bloom.</title>
        <authorList>
            <person name="Dreher T.W."/>
        </authorList>
    </citation>
    <scope>NUCLEOTIDE SEQUENCE</scope>
    <source>
        <strain evidence="7">WA131</strain>
    </source>
</reference>
<dbReference type="InterPro" id="IPR029063">
    <property type="entry name" value="SAM-dependent_MTases_sf"/>
</dbReference>
<keyword evidence="3 6" id="KW-0489">Methyltransferase</keyword>
<dbReference type="Pfam" id="PF02527">
    <property type="entry name" value="GidB"/>
    <property type="match status" value="1"/>
</dbReference>
<protein>
    <recommendedName>
        <fullName evidence="6">Ribosomal RNA small subunit methyltransferase G</fullName>
        <ecNumber evidence="6">2.1.1.-</ecNumber>
    </recommendedName>
    <alternativeName>
        <fullName evidence="6">16S rRNA 7-methylguanosine methyltransferase</fullName>
        <shortName evidence="6">16S rRNA m7G methyltransferase</shortName>
    </alternativeName>
</protein>
<evidence type="ECO:0000256" key="3">
    <source>
        <dbReference type="ARBA" id="ARBA00022603"/>
    </source>
</evidence>
<organism evidence="7">
    <name type="scientific">Woronichinia naegeliana WA131</name>
    <dbReference type="NCBI Taxonomy" id="2824559"/>
    <lineage>
        <taxon>Bacteria</taxon>
        <taxon>Bacillati</taxon>
        <taxon>Cyanobacteriota</taxon>
        <taxon>Cyanophyceae</taxon>
        <taxon>Synechococcales</taxon>
        <taxon>Coelosphaeriaceae</taxon>
        <taxon>Woronichinia</taxon>
    </lineage>
</organism>
<dbReference type="Gene3D" id="3.40.50.150">
    <property type="entry name" value="Vaccinia Virus protein VP39"/>
    <property type="match status" value="1"/>
</dbReference>
<feature type="binding site" evidence="6">
    <location>
        <position position="88"/>
    </location>
    <ligand>
        <name>S-adenosyl-L-methionine</name>
        <dbReference type="ChEBI" id="CHEBI:59789"/>
    </ligand>
</feature>
<dbReference type="NCBIfam" id="TIGR00138">
    <property type="entry name" value="rsmG_gidB"/>
    <property type="match status" value="1"/>
</dbReference>
<comment type="subcellular location">
    <subcellularLocation>
        <location evidence="6">Cytoplasm</location>
    </subcellularLocation>
</comment>
<gene>
    <name evidence="6 7" type="primary">rsmG</name>
    <name evidence="7" type="ORF">KA717_04360</name>
</gene>
<feature type="binding site" evidence="6">
    <location>
        <begin position="139"/>
        <end position="140"/>
    </location>
    <ligand>
        <name>S-adenosyl-L-methionine</name>
        <dbReference type="ChEBI" id="CHEBI:59789"/>
    </ligand>
</feature>
<comment type="similarity">
    <text evidence="6">Belongs to the methyltransferase superfamily. RNA methyltransferase RsmG family.</text>
</comment>
<dbReference type="SUPFAM" id="SSF53335">
    <property type="entry name" value="S-adenosyl-L-methionine-dependent methyltransferases"/>
    <property type="match status" value="1"/>
</dbReference>
<evidence type="ECO:0000256" key="5">
    <source>
        <dbReference type="ARBA" id="ARBA00022691"/>
    </source>
</evidence>
<dbReference type="GO" id="GO:0005829">
    <property type="term" value="C:cytosol"/>
    <property type="evidence" value="ECO:0007669"/>
    <property type="project" value="TreeGrafter"/>
</dbReference>
<keyword evidence="5 6" id="KW-0949">S-adenosyl-L-methionine</keyword>
<dbReference type="GO" id="GO:0070043">
    <property type="term" value="F:rRNA (guanine-N7-)-methyltransferase activity"/>
    <property type="evidence" value="ECO:0007669"/>
    <property type="project" value="UniProtKB-UniRule"/>
</dbReference>
<dbReference type="InterPro" id="IPR003682">
    <property type="entry name" value="rRNA_ssu_MeTfrase_G"/>
</dbReference>
<dbReference type="AlphaFoldDB" id="A0A977PWH7"/>
<dbReference type="PANTHER" id="PTHR31760">
    <property type="entry name" value="S-ADENOSYL-L-METHIONINE-DEPENDENT METHYLTRANSFERASES SUPERFAMILY PROTEIN"/>
    <property type="match status" value="1"/>
</dbReference>
<proteinExistence type="inferred from homology"/>